<feature type="transmembrane region" description="Helical" evidence="1">
    <location>
        <begin position="66"/>
        <end position="84"/>
    </location>
</feature>
<keyword evidence="4" id="KW-1185">Reference proteome</keyword>
<evidence type="ECO:0000313" key="2">
    <source>
        <dbReference type="EMBL" id="QNE73251.1"/>
    </source>
</evidence>
<feature type="transmembrane region" description="Helical" evidence="1">
    <location>
        <begin position="190"/>
        <end position="208"/>
    </location>
</feature>
<feature type="transmembrane region" description="Helical" evidence="1">
    <location>
        <begin position="159"/>
        <end position="178"/>
    </location>
</feature>
<organism evidence="2 4">
    <name type="scientific">Streptomyces finlayi</name>
    <dbReference type="NCBI Taxonomy" id="67296"/>
    <lineage>
        <taxon>Bacteria</taxon>
        <taxon>Bacillati</taxon>
        <taxon>Actinomycetota</taxon>
        <taxon>Actinomycetes</taxon>
        <taxon>Kitasatosporales</taxon>
        <taxon>Streptomycetaceae</taxon>
        <taxon>Streptomyces</taxon>
    </lineage>
</organism>
<gene>
    <name evidence="2" type="ORF">F0344_00095</name>
    <name evidence="3" type="ORF">F0344_34265</name>
</gene>
<dbReference type="EMBL" id="CP045702">
    <property type="protein sequence ID" value="QNE78973.1"/>
    <property type="molecule type" value="Genomic_DNA"/>
</dbReference>
<dbReference type="KEGG" id="sfiy:F0344_34265"/>
<evidence type="ECO:0000256" key="1">
    <source>
        <dbReference type="SAM" id="Phobius"/>
    </source>
</evidence>
<sequence>MATGVTAERLAGLRAWNVGLTLLHLVQALAILFLAGSFSITVTSSLPEGPPGTKAPAPEALFDVPIGWAVAVFLTLAALDHLLTATVCRGTYERDLRRGINRFRWLEYALSATLMVLLIGFYSGITSLNAVIAVIGANVGMILFGWIEEEMNPPGRVVTTMLPFWFGTLVGVTPWLSITYNIVATGAIPGFVYGIVLVQAALFFSFGLNQWLQYRGVGRWSDYAYGEKAYLVLSLVAKSLLAWQIFTGSLAG</sequence>
<keyword evidence="1" id="KW-0472">Membrane</keyword>
<keyword evidence="1" id="KW-1133">Transmembrane helix</keyword>
<dbReference type="AlphaFoldDB" id="A0A7G7BD36"/>
<evidence type="ECO:0008006" key="5">
    <source>
        <dbReference type="Google" id="ProtNLM"/>
    </source>
</evidence>
<dbReference type="Pfam" id="PF18761">
    <property type="entry name" value="Heliorhodopsin"/>
    <property type="match status" value="1"/>
</dbReference>
<evidence type="ECO:0000313" key="4">
    <source>
        <dbReference type="Proteomes" id="UP000515307"/>
    </source>
</evidence>
<dbReference type="Proteomes" id="UP000515307">
    <property type="component" value="Chromosome"/>
</dbReference>
<reference evidence="4" key="1">
    <citation type="submission" date="2019-10" db="EMBL/GenBank/DDBJ databases">
        <title>Antimicrobial potential of Antarctic Bacteria.</title>
        <authorList>
            <person name="Benaud N."/>
            <person name="Edwards R.J."/>
            <person name="Ferrari B.C."/>
        </authorList>
    </citation>
    <scope>NUCLEOTIDE SEQUENCE [LARGE SCALE GENOMIC DNA]</scope>
    <source>
        <strain evidence="4">NBSH44</strain>
    </source>
</reference>
<feature type="transmembrane region" description="Helical" evidence="1">
    <location>
        <begin position="229"/>
        <end position="246"/>
    </location>
</feature>
<proteinExistence type="predicted"/>
<dbReference type="RefSeq" id="WP_185296824.1">
    <property type="nucleotide sequence ID" value="NZ_CP045702.1"/>
</dbReference>
<dbReference type="InterPro" id="IPR041113">
    <property type="entry name" value="Heliorhodopsin"/>
</dbReference>
<feature type="transmembrane region" description="Helical" evidence="1">
    <location>
        <begin position="105"/>
        <end position="122"/>
    </location>
</feature>
<accession>A0A7G7BD36</accession>
<evidence type="ECO:0000313" key="3">
    <source>
        <dbReference type="EMBL" id="QNE78973.1"/>
    </source>
</evidence>
<feature type="transmembrane region" description="Helical" evidence="1">
    <location>
        <begin position="128"/>
        <end position="147"/>
    </location>
</feature>
<dbReference type="EMBL" id="CP045702">
    <property type="protein sequence ID" value="QNE73251.1"/>
    <property type="molecule type" value="Genomic_DNA"/>
</dbReference>
<name>A0A7G7BD36_9ACTN</name>
<dbReference type="KEGG" id="sfiy:F0344_00095"/>
<reference evidence="2" key="2">
    <citation type="journal article" date="2020" name="Microbiol. Resour. Announc.">
        <title>Antarctic desert soil bacteria exhibit high novel natural product potential, evaluated through long-read genome sequencing and comparative genomics.</title>
        <authorList>
            <person name="Benaud N."/>
            <person name="Edwards R.J."/>
            <person name="Amos T.G."/>
            <person name="D'Agostino P.M."/>
            <person name="Gutierrez-Chavez C."/>
            <person name="Montgomery K."/>
            <person name="Nicetic I."/>
            <person name="Ferrari B.C."/>
        </authorList>
    </citation>
    <scope>NUCLEOTIDE SEQUENCE</scope>
    <source>
        <strain evidence="2">NBSH44</strain>
    </source>
</reference>
<dbReference type="NCBIfam" id="NF038020">
    <property type="entry name" value="HeR"/>
    <property type="match status" value="1"/>
</dbReference>
<feature type="transmembrane region" description="Helical" evidence="1">
    <location>
        <begin position="21"/>
        <end position="46"/>
    </location>
</feature>
<protein>
    <recommendedName>
        <fullName evidence="5">Heliorhodopsin HeR</fullName>
    </recommendedName>
</protein>
<keyword evidence="1" id="KW-0812">Transmembrane</keyword>